<organism evidence="1 2">
    <name type="scientific">Desulfonatronum thiosulfatophilum</name>
    <dbReference type="NCBI Taxonomy" id="617002"/>
    <lineage>
        <taxon>Bacteria</taxon>
        <taxon>Pseudomonadati</taxon>
        <taxon>Thermodesulfobacteriota</taxon>
        <taxon>Desulfovibrionia</taxon>
        <taxon>Desulfovibrionales</taxon>
        <taxon>Desulfonatronaceae</taxon>
        <taxon>Desulfonatronum</taxon>
    </lineage>
</organism>
<dbReference type="Proteomes" id="UP000198771">
    <property type="component" value="Unassembled WGS sequence"/>
</dbReference>
<keyword evidence="2" id="KW-1185">Reference proteome</keyword>
<accession>A0A1G6A6R6</accession>
<proteinExistence type="predicted"/>
<evidence type="ECO:0000313" key="2">
    <source>
        <dbReference type="Proteomes" id="UP000198771"/>
    </source>
</evidence>
<dbReference type="EMBL" id="FMXO01000001">
    <property type="protein sequence ID" value="SDB04092.1"/>
    <property type="molecule type" value="Genomic_DNA"/>
</dbReference>
<name>A0A1G6A6R6_9BACT</name>
<evidence type="ECO:0000313" key="1">
    <source>
        <dbReference type="EMBL" id="SDB04092.1"/>
    </source>
</evidence>
<dbReference type="STRING" id="617002.SAMN05660653_00191"/>
<sequence>MRGFPRIIQTRTDMERMLAAYPEQAAEYLRRLLDERMHFDDQGNWVENPDSALAAMGISTVEAIAWIGGGYTDPPAPVEPEPDMVALIAQARRGWELRCQDFVLRKDGGDRYAPHHDTAMIEVMLSVLSTPEQDRTPEMLAALDLVNQVRAWKLQVNGQYLATAAAVGHAQSPGEIQAALDAGETALTALDAADPGVSLADLYPPQQ</sequence>
<dbReference type="AlphaFoldDB" id="A0A1G6A6R6"/>
<dbReference type="RefSeq" id="WP_139162872.1">
    <property type="nucleotide sequence ID" value="NZ_FMXO01000001.1"/>
</dbReference>
<gene>
    <name evidence="1" type="ORF">SAMN05660653_00191</name>
</gene>
<reference evidence="1 2" key="1">
    <citation type="submission" date="2016-10" db="EMBL/GenBank/DDBJ databases">
        <authorList>
            <person name="de Groot N.N."/>
        </authorList>
    </citation>
    <scope>NUCLEOTIDE SEQUENCE [LARGE SCALE GENOMIC DNA]</scope>
    <source>
        <strain evidence="1 2">ASO4-2</strain>
    </source>
</reference>
<protein>
    <submittedName>
        <fullName evidence="1">Uncharacterized protein</fullName>
    </submittedName>
</protein>